<evidence type="ECO:0000259" key="2">
    <source>
        <dbReference type="PROSITE" id="PS51671"/>
    </source>
</evidence>
<dbReference type="PROSITE" id="PS51671">
    <property type="entry name" value="ACT"/>
    <property type="match status" value="1"/>
</dbReference>
<dbReference type="InterPro" id="IPR008310">
    <property type="entry name" value="UPF0735_ACT_dom-cont"/>
</dbReference>
<dbReference type="SUPFAM" id="SSF55021">
    <property type="entry name" value="ACT-like"/>
    <property type="match status" value="1"/>
</dbReference>
<dbReference type="EMBL" id="JAOUSE010000030">
    <property type="protein sequence ID" value="MCU9594806.1"/>
    <property type="molecule type" value="Genomic_DNA"/>
</dbReference>
<name>A0ABT2WH56_9BACI</name>
<dbReference type="Gene3D" id="3.30.70.260">
    <property type="match status" value="1"/>
</dbReference>
<feature type="domain" description="ACT" evidence="2">
    <location>
        <begin position="72"/>
        <end position="147"/>
    </location>
</feature>
<dbReference type="Proteomes" id="UP001208656">
    <property type="component" value="Unassembled WGS sequence"/>
</dbReference>
<accession>A0ABT2WH56</accession>
<sequence length="148" mass="16672">MVGDREKIYLIHYDILPEAIQKTIEAKRLIETGEVKTINEAVQRVDLSRSAYYKYKDKIFPFNEATSQKIITVSLILEHRPGVLSNVLNFVANHQGNILTINQSIPLQGIANVVYSIDTSMLNTTTTKFIEKLQQVDGVRKVVIVGQG</sequence>
<keyword evidence="4" id="KW-1185">Reference proteome</keyword>
<evidence type="ECO:0000256" key="1">
    <source>
        <dbReference type="HAMAP-Rule" id="MF_00707"/>
    </source>
</evidence>
<organism evidence="3 4">
    <name type="scientific">Pallidibacillus thermolactis</name>
    <dbReference type="NCBI Taxonomy" id="251051"/>
    <lineage>
        <taxon>Bacteria</taxon>
        <taxon>Bacillati</taxon>
        <taxon>Bacillota</taxon>
        <taxon>Bacilli</taxon>
        <taxon>Bacillales</taxon>
        <taxon>Bacillaceae</taxon>
        <taxon>Pallidibacillus</taxon>
    </lineage>
</organism>
<reference evidence="3 4" key="1">
    <citation type="submission" date="2022-10" db="EMBL/GenBank/DDBJ databases">
        <title>Description of Fervidibacillus gen. nov. in the family Fervidibacillaceae fam. nov. with two species, Fervidibacillus albus sp. nov., and Fervidibacillus halotolerans sp. nov., isolated from tidal flat sediments.</title>
        <authorList>
            <person name="Kwon K.K."/>
            <person name="Yang S.-H."/>
        </authorList>
    </citation>
    <scope>NUCLEOTIDE SEQUENCE [LARGE SCALE GENOMIC DNA]</scope>
    <source>
        <strain evidence="3 4">DSM 23332</strain>
    </source>
</reference>
<dbReference type="InterPro" id="IPR002912">
    <property type="entry name" value="ACT_dom"/>
</dbReference>
<dbReference type="Pfam" id="PF01842">
    <property type="entry name" value="ACT"/>
    <property type="match status" value="1"/>
</dbReference>
<proteinExistence type="inferred from homology"/>
<dbReference type="HAMAP" id="MF_00707">
    <property type="entry name" value="UPF0735"/>
    <property type="match status" value="1"/>
</dbReference>
<evidence type="ECO:0000313" key="4">
    <source>
        <dbReference type="Proteomes" id="UP001208656"/>
    </source>
</evidence>
<dbReference type="NCBIfam" id="NF003361">
    <property type="entry name" value="PRK04435.1"/>
    <property type="match status" value="1"/>
</dbReference>
<gene>
    <name evidence="3" type="ORF">OEV82_10190</name>
</gene>
<dbReference type="RefSeq" id="WP_263061810.1">
    <property type="nucleotide sequence ID" value="NZ_JAOUSE010000030.1"/>
</dbReference>
<dbReference type="InterPro" id="IPR045865">
    <property type="entry name" value="ACT-like_dom_sf"/>
</dbReference>
<protein>
    <recommendedName>
        <fullName evidence="1">UPF0735 ACT domain-containing protein OEV82_10190</fullName>
    </recommendedName>
</protein>
<dbReference type="PIRSF" id="PIRSF025624">
    <property type="entry name" value="ACT_PheB"/>
    <property type="match status" value="1"/>
</dbReference>
<evidence type="ECO:0000313" key="3">
    <source>
        <dbReference type="EMBL" id="MCU9594806.1"/>
    </source>
</evidence>
<comment type="similarity">
    <text evidence="1">Belongs to the UPF0735 family.</text>
</comment>
<dbReference type="CDD" id="cd04888">
    <property type="entry name" value="ACT_PheB-BS"/>
    <property type="match status" value="1"/>
</dbReference>
<comment type="caution">
    <text evidence="3">The sequence shown here is derived from an EMBL/GenBank/DDBJ whole genome shotgun (WGS) entry which is preliminary data.</text>
</comment>